<protein>
    <recommendedName>
        <fullName evidence="3">Galactose oxidase</fullName>
    </recommendedName>
</protein>
<dbReference type="AlphaFoldDB" id="A0A0F7ZHP9"/>
<evidence type="ECO:0000313" key="1">
    <source>
        <dbReference type="EMBL" id="KJZ73021.1"/>
    </source>
</evidence>
<gene>
    <name evidence="1" type="ORF">HIM_07593</name>
</gene>
<accession>A0A0F7ZHP9</accession>
<dbReference type="EMBL" id="KQ030539">
    <property type="protein sequence ID" value="KJZ73021.1"/>
    <property type="molecule type" value="Genomic_DNA"/>
</dbReference>
<dbReference type="Pfam" id="PF24681">
    <property type="entry name" value="Kelch_KLHDC2_KLHL20_DRC7"/>
    <property type="match status" value="1"/>
</dbReference>
<evidence type="ECO:0008006" key="3">
    <source>
        <dbReference type="Google" id="ProtNLM"/>
    </source>
</evidence>
<dbReference type="SMART" id="SM00612">
    <property type="entry name" value="Kelch"/>
    <property type="match status" value="4"/>
</dbReference>
<dbReference type="Gene3D" id="2.120.10.80">
    <property type="entry name" value="Kelch-type beta propeller"/>
    <property type="match status" value="2"/>
</dbReference>
<dbReference type="InterPro" id="IPR015915">
    <property type="entry name" value="Kelch-typ_b-propeller"/>
</dbReference>
<dbReference type="Proteomes" id="UP000054481">
    <property type="component" value="Unassembled WGS sequence"/>
</dbReference>
<dbReference type="OrthoDB" id="45365at2759"/>
<keyword evidence="2" id="KW-1185">Reference proteome</keyword>
<dbReference type="InterPro" id="IPR006652">
    <property type="entry name" value="Kelch_1"/>
</dbReference>
<dbReference type="PANTHER" id="PTHR45632:SF24">
    <property type="entry name" value="GALACTOSE OXIDASE"/>
    <property type="match status" value="1"/>
</dbReference>
<reference evidence="1 2" key="1">
    <citation type="journal article" date="2014" name="Genome Biol. Evol.">
        <title>Comparative genomics and transcriptomics analyses reveal divergent lifestyle features of nematode endoparasitic fungus Hirsutella minnesotensis.</title>
        <authorList>
            <person name="Lai Y."/>
            <person name="Liu K."/>
            <person name="Zhang X."/>
            <person name="Zhang X."/>
            <person name="Li K."/>
            <person name="Wang N."/>
            <person name="Shu C."/>
            <person name="Wu Y."/>
            <person name="Wang C."/>
            <person name="Bushley K.E."/>
            <person name="Xiang M."/>
            <person name="Liu X."/>
        </authorList>
    </citation>
    <scope>NUCLEOTIDE SEQUENCE [LARGE SCALE GENOMIC DNA]</scope>
    <source>
        <strain evidence="1 2">3608</strain>
    </source>
</reference>
<organism evidence="1 2">
    <name type="scientific">Hirsutella minnesotensis 3608</name>
    <dbReference type="NCBI Taxonomy" id="1043627"/>
    <lineage>
        <taxon>Eukaryota</taxon>
        <taxon>Fungi</taxon>
        <taxon>Dikarya</taxon>
        <taxon>Ascomycota</taxon>
        <taxon>Pezizomycotina</taxon>
        <taxon>Sordariomycetes</taxon>
        <taxon>Hypocreomycetidae</taxon>
        <taxon>Hypocreales</taxon>
        <taxon>Ophiocordycipitaceae</taxon>
        <taxon>Hirsutella</taxon>
    </lineage>
</organism>
<name>A0A0F7ZHP9_9HYPO</name>
<proteinExistence type="predicted"/>
<dbReference type="PANTHER" id="PTHR45632">
    <property type="entry name" value="LD33804P"/>
    <property type="match status" value="1"/>
</dbReference>
<evidence type="ECO:0000313" key="2">
    <source>
        <dbReference type="Proteomes" id="UP000054481"/>
    </source>
</evidence>
<sequence length="322" mass="33745">MRLSILAFGASVLAGSQQSSFAGKWQELAPIPIAPRSEQTTVALSDSTIAILGGITAGGKGGGSPPTTDMMQLYNVTDNSWRLGPKIPVPLNHLNVAAVDGKIFLLGGHAVLPNGTWSAIPNSWMLDPAQGEWKPIAPMPNGTARAACATAVYGKTIYLAGGQTLNVPGVYQNSGGSQKEGDHVGGSIVGTTLYVIGGRHFGRKNVRNTVFTLDLNRPDDDWKEDPSKLPTARGGISIATIAKKIYVFGGEGNPAEGSDGIFNQTEAFDTVTRKWTTLAPMKLPRHGTSAAVTQGCAFLPGGSTVEGGPPVNYTDRFCPDNQ</sequence>
<dbReference type="SUPFAM" id="SSF117281">
    <property type="entry name" value="Kelch motif"/>
    <property type="match status" value="2"/>
</dbReference>
<dbReference type="Pfam" id="PF01344">
    <property type="entry name" value="Kelch_1"/>
    <property type="match status" value="1"/>
</dbReference>